<organism evidence="2 3">
    <name type="scientific">Prorocentrum cordatum</name>
    <dbReference type="NCBI Taxonomy" id="2364126"/>
    <lineage>
        <taxon>Eukaryota</taxon>
        <taxon>Sar</taxon>
        <taxon>Alveolata</taxon>
        <taxon>Dinophyceae</taxon>
        <taxon>Prorocentrales</taxon>
        <taxon>Prorocentraceae</taxon>
        <taxon>Prorocentrum</taxon>
    </lineage>
</organism>
<feature type="compositionally biased region" description="Basic residues" evidence="1">
    <location>
        <begin position="676"/>
        <end position="690"/>
    </location>
</feature>
<feature type="compositionally biased region" description="Basic residues" evidence="1">
    <location>
        <begin position="116"/>
        <end position="127"/>
    </location>
</feature>
<protein>
    <recommendedName>
        <fullName evidence="4">Condensin complex subunit 2</fullName>
    </recommendedName>
</protein>
<evidence type="ECO:0000313" key="3">
    <source>
        <dbReference type="Proteomes" id="UP001189429"/>
    </source>
</evidence>
<evidence type="ECO:0000256" key="1">
    <source>
        <dbReference type="SAM" id="MobiDB-lite"/>
    </source>
</evidence>
<sequence length="701" mass="74777">MPCRARLEWLERQLQGGANITMSASFNAATSSEKYIFKLHPAGATHLPRPCMAAVLKALMAREPLQCSSDHGRRHRRSGISEVTMYFQPDPFRGPADGGASGGDEDGDNGGDPFRGPRHGSGRRRRGFGNDQAGGNDDPWWGGGDPWTQGPLAKAPRRHDAHPGPTAQAPDGLSGLPAVPHFPEFSWNRDAPVFVPKVEDIVDRMIYEHGCGEDLVLADGGSLFAGQADFPPETMRKYEDLSFGTVLNADGVVGAMQEQEAFIDQVLYEAVGYDDVGGDMWEKATQEAIIDQVLYDDGFDFEHHVESSDGRQHEQEDTIDQVHYDDGRDVEQRDVEGSGGGFGGSVGVAAAPARALAAGVEAAAAARAGREATFPTSLEETDCDLDLEAGHVDEVTEVAAADPHFPEFSWNRDASVFAPKVDDIVDRMIYEHGCGEDLVLADGGSLIAGQADFPPETMRKYEDLSFGAVLNADGGVGAMQEQEAFIDQVLYEAVGCDDVGGDIWEKATQEAIIDQVLYDDGFDFEHYVESSDGGQHEQEDIIDQVHYDDGHDVEQRDVEGSGGGFGGSVGVAAAPARALAAGVEAAAAARAGREATFPAILEETDCDLDLEAGHVDEVTEVAAADQLGGPASEDIPAKMESELLDEDLFADFDVFDGGGGDSCSAARSSRPGAPRASRRVQRSAGAKKKALLKEKLAMSTS</sequence>
<feature type="compositionally biased region" description="Low complexity" evidence="1">
    <location>
        <begin position="134"/>
        <end position="151"/>
    </location>
</feature>
<feature type="region of interest" description="Disordered" evidence="1">
    <location>
        <begin position="87"/>
        <end position="174"/>
    </location>
</feature>
<feature type="compositionally biased region" description="Basic and acidic residues" evidence="1">
    <location>
        <begin position="691"/>
        <end position="701"/>
    </location>
</feature>
<reference evidence="2" key="1">
    <citation type="submission" date="2023-10" db="EMBL/GenBank/DDBJ databases">
        <authorList>
            <person name="Chen Y."/>
            <person name="Shah S."/>
            <person name="Dougan E. K."/>
            <person name="Thang M."/>
            <person name="Chan C."/>
        </authorList>
    </citation>
    <scope>NUCLEOTIDE SEQUENCE [LARGE SCALE GENOMIC DNA]</scope>
</reference>
<feature type="compositionally biased region" description="Low complexity" evidence="1">
    <location>
        <begin position="664"/>
        <end position="675"/>
    </location>
</feature>
<feature type="region of interest" description="Disordered" evidence="1">
    <location>
        <begin position="660"/>
        <end position="701"/>
    </location>
</feature>
<accession>A0ABN9X0A1</accession>
<evidence type="ECO:0008006" key="4">
    <source>
        <dbReference type="Google" id="ProtNLM"/>
    </source>
</evidence>
<gene>
    <name evidence="2" type="ORF">PCOR1329_LOCUS71328</name>
</gene>
<dbReference type="Proteomes" id="UP001189429">
    <property type="component" value="Unassembled WGS sequence"/>
</dbReference>
<keyword evidence="3" id="KW-1185">Reference proteome</keyword>
<dbReference type="EMBL" id="CAUYUJ010019463">
    <property type="protein sequence ID" value="CAK0891350.1"/>
    <property type="molecule type" value="Genomic_DNA"/>
</dbReference>
<proteinExistence type="predicted"/>
<name>A0ABN9X0A1_9DINO</name>
<evidence type="ECO:0000313" key="2">
    <source>
        <dbReference type="EMBL" id="CAK0891350.1"/>
    </source>
</evidence>
<comment type="caution">
    <text evidence="2">The sequence shown here is derived from an EMBL/GenBank/DDBJ whole genome shotgun (WGS) entry which is preliminary data.</text>
</comment>